<dbReference type="EMBL" id="PNBA02000018">
    <property type="protein sequence ID" value="KAG6392787.1"/>
    <property type="molecule type" value="Genomic_DNA"/>
</dbReference>
<dbReference type="GO" id="GO:0022857">
    <property type="term" value="F:transmembrane transporter activity"/>
    <property type="evidence" value="ECO:0007669"/>
    <property type="project" value="InterPro"/>
</dbReference>
<dbReference type="InterPro" id="IPR037185">
    <property type="entry name" value="EmrE-like"/>
</dbReference>
<gene>
    <name evidence="8" type="ORF">SASPL_147013</name>
</gene>
<protein>
    <recommendedName>
        <fullName evidence="6">WAT1-related protein</fullName>
    </recommendedName>
</protein>
<dbReference type="Proteomes" id="UP000298416">
    <property type="component" value="Unassembled WGS sequence"/>
</dbReference>
<keyword evidence="5 6" id="KW-0472">Membrane</keyword>
<keyword evidence="4 6" id="KW-1133">Transmembrane helix</keyword>
<reference evidence="8" key="1">
    <citation type="submission" date="2018-01" db="EMBL/GenBank/DDBJ databases">
        <authorList>
            <person name="Mao J.F."/>
        </authorList>
    </citation>
    <scope>NUCLEOTIDE SEQUENCE</scope>
    <source>
        <strain evidence="8">Huo1</strain>
        <tissue evidence="8">Leaf</tissue>
    </source>
</reference>
<dbReference type="InterPro" id="IPR000620">
    <property type="entry name" value="EamA_dom"/>
</dbReference>
<dbReference type="Pfam" id="PF00892">
    <property type="entry name" value="EamA"/>
    <property type="match status" value="1"/>
</dbReference>
<feature type="transmembrane region" description="Helical" evidence="6">
    <location>
        <begin position="157"/>
        <end position="174"/>
    </location>
</feature>
<evidence type="ECO:0000313" key="8">
    <source>
        <dbReference type="EMBL" id="KAG6392787.1"/>
    </source>
</evidence>
<evidence type="ECO:0000256" key="4">
    <source>
        <dbReference type="ARBA" id="ARBA00022989"/>
    </source>
</evidence>
<feature type="transmembrane region" description="Helical" evidence="6">
    <location>
        <begin position="97"/>
        <end position="117"/>
    </location>
</feature>
<organism evidence="8">
    <name type="scientific">Salvia splendens</name>
    <name type="common">Scarlet sage</name>
    <dbReference type="NCBI Taxonomy" id="180675"/>
    <lineage>
        <taxon>Eukaryota</taxon>
        <taxon>Viridiplantae</taxon>
        <taxon>Streptophyta</taxon>
        <taxon>Embryophyta</taxon>
        <taxon>Tracheophyta</taxon>
        <taxon>Spermatophyta</taxon>
        <taxon>Magnoliopsida</taxon>
        <taxon>eudicotyledons</taxon>
        <taxon>Gunneridae</taxon>
        <taxon>Pentapetalae</taxon>
        <taxon>asterids</taxon>
        <taxon>lamiids</taxon>
        <taxon>Lamiales</taxon>
        <taxon>Lamiaceae</taxon>
        <taxon>Nepetoideae</taxon>
        <taxon>Mentheae</taxon>
        <taxon>Salviinae</taxon>
        <taxon>Salvia</taxon>
        <taxon>Salvia subgen. Calosphace</taxon>
        <taxon>core Calosphace</taxon>
    </lineage>
</organism>
<dbReference type="SUPFAM" id="SSF103481">
    <property type="entry name" value="Multidrug resistance efflux transporter EmrE"/>
    <property type="match status" value="2"/>
</dbReference>
<evidence type="ECO:0000256" key="6">
    <source>
        <dbReference type="RuleBase" id="RU363077"/>
    </source>
</evidence>
<reference evidence="8" key="2">
    <citation type="submission" date="2020-08" db="EMBL/GenBank/DDBJ databases">
        <title>Plant Genome Project.</title>
        <authorList>
            <person name="Zhang R.-G."/>
        </authorList>
    </citation>
    <scope>NUCLEOTIDE SEQUENCE</scope>
    <source>
        <strain evidence="8">Huo1</strain>
        <tissue evidence="8">Leaf</tissue>
    </source>
</reference>
<keyword evidence="3 6" id="KW-0812">Transmembrane</keyword>
<evidence type="ECO:0000256" key="5">
    <source>
        <dbReference type="ARBA" id="ARBA00023136"/>
    </source>
</evidence>
<comment type="caution">
    <text evidence="8">The sequence shown here is derived from an EMBL/GenBank/DDBJ whole genome shotgun (WGS) entry which is preliminary data.</text>
</comment>
<name>A0A8X8Z5F9_SALSN</name>
<evidence type="ECO:0000256" key="2">
    <source>
        <dbReference type="ARBA" id="ARBA00007635"/>
    </source>
</evidence>
<keyword evidence="9" id="KW-1185">Reference proteome</keyword>
<evidence type="ECO:0000256" key="1">
    <source>
        <dbReference type="ARBA" id="ARBA00004141"/>
    </source>
</evidence>
<comment type="similarity">
    <text evidence="2 6">Belongs to the drug/metabolite transporter (DMT) superfamily. Plant drug/metabolite exporter (P-DME) (TC 2.A.7.4) family.</text>
</comment>
<proteinExistence type="inferred from homology"/>
<evidence type="ECO:0000256" key="3">
    <source>
        <dbReference type="ARBA" id="ARBA00022692"/>
    </source>
</evidence>
<sequence length="261" mass="28660">MEEKKGLLAVLAIQLVYAGYFLLTKLAFDVGMNTFVFVFYRQAAATLFLLPIAISLQRKAAPPLPLSLFVKIFMLSLIGITMSLDIVGVGLKYTSASLGAATSNTLPVITFFLALVLGMEKVKIRTNPILFIVTGESAKELSIKVVVNNPTMLVKHYTGIVVTGFTFYLQTWVVEKKGPVYLSMTTPWIMVFTIILSAFVFGEMIALGRESEKMGECSSKSMLDTVDLDDELDPLPAQENQETPVNLAGKVKLYALCHVTN</sequence>
<feature type="domain" description="EamA" evidence="7">
    <location>
        <begin position="5"/>
        <end position="125"/>
    </location>
</feature>
<dbReference type="GO" id="GO:0016020">
    <property type="term" value="C:membrane"/>
    <property type="evidence" value="ECO:0007669"/>
    <property type="project" value="UniProtKB-SubCell"/>
</dbReference>
<dbReference type="InterPro" id="IPR030184">
    <property type="entry name" value="WAT1-related"/>
</dbReference>
<evidence type="ECO:0000259" key="7">
    <source>
        <dbReference type="Pfam" id="PF00892"/>
    </source>
</evidence>
<accession>A0A8X8Z5F9</accession>
<feature type="transmembrane region" description="Helical" evidence="6">
    <location>
        <begin position="186"/>
        <end position="206"/>
    </location>
</feature>
<feature type="transmembrane region" description="Helical" evidence="6">
    <location>
        <begin position="68"/>
        <end position="91"/>
    </location>
</feature>
<evidence type="ECO:0000313" key="9">
    <source>
        <dbReference type="Proteomes" id="UP000298416"/>
    </source>
</evidence>
<dbReference type="AlphaFoldDB" id="A0A8X8Z5F9"/>
<comment type="subcellular location">
    <subcellularLocation>
        <location evidence="1 6">Membrane</location>
        <topology evidence="1 6">Multi-pass membrane protein</topology>
    </subcellularLocation>
</comment>
<feature type="transmembrane region" description="Helical" evidence="6">
    <location>
        <begin position="34"/>
        <end position="56"/>
    </location>
</feature>
<dbReference type="PANTHER" id="PTHR31218">
    <property type="entry name" value="WAT1-RELATED PROTEIN"/>
    <property type="match status" value="1"/>
</dbReference>